<organism evidence="10 11">
    <name type="scientific">Blastomonas fulva</name>
    <dbReference type="NCBI Taxonomy" id="1550728"/>
    <lineage>
        <taxon>Bacteria</taxon>
        <taxon>Pseudomonadati</taxon>
        <taxon>Pseudomonadota</taxon>
        <taxon>Alphaproteobacteria</taxon>
        <taxon>Sphingomonadales</taxon>
        <taxon>Sphingomonadaceae</taxon>
        <taxon>Blastomonas</taxon>
    </lineage>
</organism>
<reference evidence="10 11" key="1">
    <citation type="submission" date="2017-03" db="EMBL/GenBank/DDBJ databases">
        <title>Complete genome sequence of Blastomonas fulva degrading microcsystin LR.</title>
        <authorList>
            <person name="Lee H.-g."/>
            <person name="Jin L."/>
            <person name="oh H.-M."/>
        </authorList>
    </citation>
    <scope>NUCLEOTIDE SEQUENCE [LARGE SCALE GENOMIC DNA]</scope>
    <source>
        <strain evidence="10 11">T2</strain>
    </source>
</reference>
<dbReference type="Gene3D" id="3.20.20.80">
    <property type="entry name" value="Glycosidases"/>
    <property type="match status" value="1"/>
</dbReference>
<keyword evidence="11" id="KW-1185">Reference proteome</keyword>
<evidence type="ECO:0000256" key="7">
    <source>
        <dbReference type="RuleBase" id="RU361153"/>
    </source>
</evidence>
<keyword evidence="4" id="KW-0119">Carbohydrate metabolism</keyword>
<keyword evidence="5 7" id="KW-0326">Glycosidase</keyword>
<evidence type="ECO:0000256" key="4">
    <source>
        <dbReference type="ARBA" id="ARBA00023277"/>
    </source>
</evidence>
<feature type="region of interest" description="Disordered" evidence="8">
    <location>
        <begin position="1"/>
        <end position="22"/>
    </location>
</feature>
<protein>
    <recommendedName>
        <fullName evidence="9">Glycoside hydrolase family 5 domain-containing protein</fullName>
    </recommendedName>
</protein>
<evidence type="ECO:0000256" key="2">
    <source>
        <dbReference type="ARBA" id="ARBA00022801"/>
    </source>
</evidence>
<keyword evidence="2 7" id="KW-0378">Hydrolase</keyword>
<dbReference type="SUPFAM" id="SSF51445">
    <property type="entry name" value="(Trans)glycosidases"/>
    <property type="match status" value="1"/>
</dbReference>
<evidence type="ECO:0000256" key="1">
    <source>
        <dbReference type="ARBA" id="ARBA00005641"/>
    </source>
</evidence>
<name>A0ABM6M7Q7_9SPHN</name>
<evidence type="ECO:0000313" key="10">
    <source>
        <dbReference type="EMBL" id="ASR52020.1"/>
    </source>
</evidence>
<comment type="similarity">
    <text evidence="1 7">Belongs to the glycosyl hydrolase 5 (cellulase A) family.</text>
</comment>
<dbReference type="InterPro" id="IPR001547">
    <property type="entry name" value="Glyco_hydro_5"/>
</dbReference>
<dbReference type="Pfam" id="PF00150">
    <property type="entry name" value="Cellulase"/>
    <property type="match status" value="1"/>
</dbReference>
<gene>
    <name evidence="10" type="ORF">B5J99_11580</name>
</gene>
<dbReference type="InterPro" id="IPR050386">
    <property type="entry name" value="Glycosyl_hydrolase_5"/>
</dbReference>
<dbReference type="InterPro" id="IPR017853">
    <property type="entry name" value="GH"/>
</dbReference>
<evidence type="ECO:0000256" key="6">
    <source>
        <dbReference type="ARBA" id="ARBA00023326"/>
    </source>
</evidence>
<dbReference type="InterPro" id="IPR006311">
    <property type="entry name" value="TAT_signal"/>
</dbReference>
<proteinExistence type="inferred from homology"/>
<evidence type="ECO:0000259" key="9">
    <source>
        <dbReference type="Pfam" id="PF00150"/>
    </source>
</evidence>
<dbReference type="EMBL" id="CP020083">
    <property type="protein sequence ID" value="ASR52020.1"/>
    <property type="molecule type" value="Genomic_DNA"/>
</dbReference>
<keyword evidence="6" id="KW-0624">Polysaccharide degradation</keyword>
<evidence type="ECO:0000256" key="5">
    <source>
        <dbReference type="ARBA" id="ARBA00023295"/>
    </source>
</evidence>
<dbReference type="PANTHER" id="PTHR31297:SF41">
    <property type="entry name" value="ENDOGLUCANASE, PUTATIVE (AFU_ORTHOLOGUE AFUA_5G01830)-RELATED"/>
    <property type="match status" value="1"/>
</dbReference>
<evidence type="ECO:0000256" key="3">
    <source>
        <dbReference type="ARBA" id="ARBA00023001"/>
    </source>
</evidence>
<evidence type="ECO:0000313" key="11">
    <source>
        <dbReference type="Proteomes" id="UP000258016"/>
    </source>
</evidence>
<dbReference type="PANTHER" id="PTHR31297">
    <property type="entry name" value="GLUCAN ENDO-1,6-BETA-GLUCOSIDASE B"/>
    <property type="match status" value="1"/>
</dbReference>
<accession>A0ABM6M7Q7</accession>
<dbReference type="Proteomes" id="UP000258016">
    <property type="component" value="Chromosome"/>
</dbReference>
<keyword evidence="3" id="KW-0136">Cellulose degradation</keyword>
<evidence type="ECO:0000256" key="8">
    <source>
        <dbReference type="SAM" id="MobiDB-lite"/>
    </source>
</evidence>
<feature type="domain" description="Glycoside hydrolase family 5" evidence="9">
    <location>
        <begin position="75"/>
        <end position="360"/>
    </location>
</feature>
<sequence>MVKPPSGSARPASQKVPRMTDPLSRRTLLAGLGVGAAVVAGQGAAQALQRGAAAPMSPMLPARMRGLNLELAPGSLSPAIARELAGWGVNTVRINFSTDLAAGTSPERRMIRPSRADPLAPYRTNLAMLKQFTAECAQLGVGVMLAANGIYGRDTVRLDDSSGRSFRIGVGDSLMQFWTAIARELRDDPAIFAYDVLNEPNYTFRREADGAVWYEQLLPEAIRRIRAINPTIWLAVMPWPWGFARRYGSMPVIDDPAILYTFHNYSPHNYTHQGVGAQPRQGSYPGRLREFDSEPYSQWGRASLAASMQPAFDFARRHNVRMMASEFGVTRWAPGRDRWIADMVSILEANGVDWLFHTYNTWNGWNPSFAPDAPEVAIHPTLFGGVHSPGHRTLLRHWQLNQRW</sequence>
<dbReference type="PROSITE" id="PS51318">
    <property type="entry name" value="TAT"/>
    <property type="match status" value="1"/>
</dbReference>